<protein>
    <recommendedName>
        <fullName evidence="2">RBR-type E3 ubiquitin transferase</fullName>
        <ecNumber evidence="2">2.3.2.31</ecNumber>
    </recommendedName>
</protein>
<feature type="region of interest" description="Disordered" evidence="10">
    <location>
        <begin position="226"/>
        <end position="246"/>
    </location>
</feature>
<dbReference type="STRING" id="13370.A0A448YPD6"/>
<dbReference type="SMART" id="SM00184">
    <property type="entry name" value="RING"/>
    <property type="match status" value="2"/>
</dbReference>
<evidence type="ECO:0000256" key="1">
    <source>
        <dbReference type="ARBA" id="ARBA00001798"/>
    </source>
</evidence>
<evidence type="ECO:0000256" key="4">
    <source>
        <dbReference type="ARBA" id="ARBA00022723"/>
    </source>
</evidence>
<dbReference type="SUPFAM" id="SSF57850">
    <property type="entry name" value="RING/U-box"/>
    <property type="match status" value="2"/>
</dbReference>
<dbReference type="FunCoup" id="A0A448YPD6">
    <property type="interactions" value="615"/>
</dbReference>
<dbReference type="FunFam" id="1.20.120.1750:FF:000002">
    <property type="entry name" value="RBR-type E3 ubiquitin transferase"/>
    <property type="match status" value="1"/>
</dbReference>
<organism evidence="13 14">
    <name type="scientific">Brettanomyces naardenensis</name>
    <name type="common">Yeast</name>
    <dbReference type="NCBI Taxonomy" id="13370"/>
    <lineage>
        <taxon>Eukaryota</taxon>
        <taxon>Fungi</taxon>
        <taxon>Dikarya</taxon>
        <taxon>Ascomycota</taxon>
        <taxon>Saccharomycotina</taxon>
        <taxon>Pichiomycetes</taxon>
        <taxon>Pichiales</taxon>
        <taxon>Pichiaceae</taxon>
        <taxon>Brettanomyces</taxon>
    </lineage>
</organism>
<dbReference type="GO" id="GO:0008270">
    <property type="term" value="F:zinc ion binding"/>
    <property type="evidence" value="ECO:0007669"/>
    <property type="project" value="UniProtKB-KW"/>
</dbReference>
<feature type="compositionally biased region" description="Basic and acidic residues" evidence="10">
    <location>
        <begin position="226"/>
        <end position="238"/>
    </location>
</feature>
<feature type="compositionally biased region" description="Basic and acidic residues" evidence="10">
    <location>
        <begin position="278"/>
        <end position="291"/>
    </location>
</feature>
<dbReference type="InterPro" id="IPR017907">
    <property type="entry name" value="Znf_RING_CS"/>
</dbReference>
<comment type="catalytic activity">
    <reaction evidence="1">
        <text>[E2 ubiquitin-conjugating enzyme]-S-ubiquitinyl-L-cysteine + [acceptor protein]-L-lysine = [E2 ubiquitin-conjugating enzyme]-L-cysteine + [acceptor protein]-N(6)-ubiquitinyl-L-lysine.</text>
        <dbReference type="EC" id="2.3.2.31"/>
    </reaction>
</comment>
<dbReference type="EC" id="2.3.2.31" evidence="2"/>
<dbReference type="InParanoid" id="A0A448YPD6"/>
<dbReference type="PANTHER" id="PTHR11685">
    <property type="entry name" value="RBR FAMILY RING FINGER AND IBR DOMAIN-CONTAINING"/>
    <property type="match status" value="1"/>
</dbReference>
<evidence type="ECO:0000259" key="12">
    <source>
        <dbReference type="PROSITE" id="PS51873"/>
    </source>
</evidence>
<gene>
    <name evidence="13" type="ORF">BRENAR_LOCUS3484</name>
</gene>
<evidence type="ECO:0000256" key="3">
    <source>
        <dbReference type="ARBA" id="ARBA00022679"/>
    </source>
</evidence>
<evidence type="ECO:0000256" key="8">
    <source>
        <dbReference type="ARBA" id="ARBA00022833"/>
    </source>
</evidence>
<accession>A0A448YPD6</accession>
<dbReference type="InterPro" id="IPR031127">
    <property type="entry name" value="E3_UB_ligase_RBR"/>
</dbReference>
<dbReference type="InterPro" id="IPR044066">
    <property type="entry name" value="TRIAD_supradom"/>
</dbReference>
<evidence type="ECO:0000256" key="2">
    <source>
        <dbReference type="ARBA" id="ARBA00012251"/>
    </source>
</evidence>
<dbReference type="Gene3D" id="1.20.120.1750">
    <property type="match status" value="1"/>
</dbReference>
<feature type="compositionally biased region" description="Acidic residues" evidence="10">
    <location>
        <begin position="267"/>
        <end position="277"/>
    </location>
</feature>
<feature type="domain" description="RING-type" evidence="12">
    <location>
        <begin position="147"/>
        <end position="477"/>
    </location>
</feature>
<evidence type="ECO:0000256" key="6">
    <source>
        <dbReference type="ARBA" id="ARBA00022771"/>
    </source>
</evidence>
<keyword evidence="5" id="KW-0677">Repeat</keyword>
<keyword evidence="4" id="KW-0479">Metal-binding</keyword>
<reference evidence="13 14" key="1">
    <citation type="submission" date="2018-12" db="EMBL/GenBank/DDBJ databases">
        <authorList>
            <person name="Tiukova I."/>
            <person name="Dainat J."/>
        </authorList>
    </citation>
    <scope>NUCLEOTIDE SEQUENCE [LARGE SCALE GENOMIC DNA]</scope>
</reference>
<dbReference type="GO" id="GO:0016567">
    <property type="term" value="P:protein ubiquitination"/>
    <property type="evidence" value="ECO:0007669"/>
    <property type="project" value="InterPro"/>
</dbReference>
<feature type="region of interest" description="Disordered" evidence="10">
    <location>
        <begin position="1"/>
        <end position="41"/>
    </location>
</feature>
<keyword evidence="6 9" id="KW-0863">Zinc-finger</keyword>
<feature type="domain" description="RING-type" evidence="11">
    <location>
        <begin position="151"/>
        <end position="199"/>
    </location>
</feature>
<dbReference type="PROSITE" id="PS00518">
    <property type="entry name" value="ZF_RING_1"/>
    <property type="match status" value="1"/>
</dbReference>
<evidence type="ECO:0000313" key="14">
    <source>
        <dbReference type="Proteomes" id="UP000290900"/>
    </source>
</evidence>
<dbReference type="PROSITE" id="PS51873">
    <property type="entry name" value="TRIAD"/>
    <property type="match status" value="1"/>
</dbReference>
<evidence type="ECO:0000256" key="10">
    <source>
        <dbReference type="SAM" id="MobiDB-lite"/>
    </source>
</evidence>
<dbReference type="PROSITE" id="PS50089">
    <property type="entry name" value="ZF_RING_2"/>
    <property type="match status" value="1"/>
</dbReference>
<dbReference type="Gene3D" id="3.30.40.10">
    <property type="entry name" value="Zinc/RING finger domain, C3HC4 (zinc finger)"/>
    <property type="match status" value="1"/>
</dbReference>
<sequence length="640" mass="75317">MSDVEGDDPEEEEYDESFEDSYAEDSEFEYEDEEYLDEDNMEKVEVEYTYPTSETKMGTLTHRMKYEPVDVEDVQRSLEEKVKQLDTILQIGTDECRILLMRYNWNDDKLLEDFTNESLDKFFEGSGLSKNSKPVGGWDLIEQKTDESFECHICFSSPSKDQPLAVFRLGNCDHPFCIRCYVKYIQEANANSRLLIPCPEADCGLIIRLSELQQLSDYGWKERERAREEKRKETEKQSRVPLTEEEIRQKYQRDQIEAELSEFSDLEIGEGETGENEEEKKVKVEPKNKADDTDEDPEAKLFNFQERILVQEREERERRRNQTLLSKYWFNVASKYCSKHCKSFKNCPFPDCDSLIMQQGFDSNVVATLEEFTKRQLIPTVQCSHKHEFCYSCLKGDHSPCPCSIAEKWEKKCKDDTETAHWITANTKDCPECSMPIEKNGGCNHMQCRNCNYEFCWVCLKDWACHNNSYFNCTKYVEDIGEAKTAQEKSRKSLERYLFYFRLFDNQRSSLSKDRELLEQFEGKIQEMQKKSSVSWIETLFYRESVDVLLQARRELMWSYAIMYYIDPKCPKQLVEGVQCTLSHQVEKLSRLFADTEVNAVLQQKAKFLNYSNTVKKSRDLLRETYLDCIANGVVKLTRK</sequence>
<name>A0A448YPD6_BRENA</name>
<dbReference type="Pfam" id="PF21235">
    <property type="entry name" value="UBA_ARI1"/>
    <property type="match status" value="1"/>
</dbReference>
<evidence type="ECO:0000256" key="5">
    <source>
        <dbReference type="ARBA" id="ARBA00022737"/>
    </source>
</evidence>
<dbReference type="AlphaFoldDB" id="A0A448YPD6"/>
<dbReference type="InterPro" id="IPR002867">
    <property type="entry name" value="IBR_dom"/>
</dbReference>
<keyword evidence="14" id="KW-1185">Reference proteome</keyword>
<evidence type="ECO:0000256" key="9">
    <source>
        <dbReference type="PROSITE-ProRule" id="PRU00175"/>
    </source>
</evidence>
<proteinExistence type="predicted"/>
<keyword evidence="3" id="KW-0808">Transferase</keyword>
<evidence type="ECO:0000259" key="11">
    <source>
        <dbReference type="PROSITE" id="PS50089"/>
    </source>
</evidence>
<dbReference type="CDD" id="cd20356">
    <property type="entry name" value="Rcat_RBR_HHARI-like"/>
    <property type="match status" value="1"/>
</dbReference>
<dbReference type="Proteomes" id="UP000290900">
    <property type="component" value="Unassembled WGS sequence"/>
</dbReference>
<dbReference type="InterPro" id="IPR048962">
    <property type="entry name" value="ARIH1-like_UBL"/>
</dbReference>
<dbReference type="InterPro" id="IPR001841">
    <property type="entry name" value="Znf_RING"/>
</dbReference>
<dbReference type="Pfam" id="PF01485">
    <property type="entry name" value="IBR"/>
    <property type="match status" value="1"/>
</dbReference>
<dbReference type="GO" id="GO:0061630">
    <property type="term" value="F:ubiquitin protein ligase activity"/>
    <property type="evidence" value="ECO:0007669"/>
    <property type="project" value="UniProtKB-EC"/>
</dbReference>
<evidence type="ECO:0000313" key="13">
    <source>
        <dbReference type="EMBL" id="VEU22753.1"/>
    </source>
</evidence>
<dbReference type="SMART" id="SM00647">
    <property type="entry name" value="IBR"/>
    <property type="match status" value="2"/>
</dbReference>
<feature type="compositionally biased region" description="Acidic residues" evidence="10">
    <location>
        <begin position="1"/>
        <end position="40"/>
    </location>
</feature>
<keyword evidence="7" id="KW-0833">Ubl conjugation pathway</keyword>
<feature type="region of interest" description="Disordered" evidence="10">
    <location>
        <begin position="267"/>
        <end position="297"/>
    </location>
</feature>
<dbReference type="InterPro" id="IPR013083">
    <property type="entry name" value="Znf_RING/FYVE/PHD"/>
</dbReference>
<dbReference type="Pfam" id="PF22191">
    <property type="entry name" value="IBR_1"/>
    <property type="match status" value="1"/>
</dbReference>
<dbReference type="OrthoDB" id="10009520at2759"/>
<dbReference type="EMBL" id="CAACVR010000026">
    <property type="protein sequence ID" value="VEU22753.1"/>
    <property type="molecule type" value="Genomic_DNA"/>
</dbReference>
<evidence type="ECO:0000256" key="7">
    <source>
        <dbReference type="ARBA" id="ARBA00022786"/>
    </source>
</evidence>
<keyword evidence="8" id="KW-0862">Zinc</keyword>